<dbReference type="PANTHER" id="PTHR43281">
    <property type="entry name" value="FARNESYL DIPHOSPHATE SYNTHASE"/>
    <property type="match status" value="1"/>
</dbReference>
<dbReference type="PROSITE" id="PS00723">
    <property type="entry name" value="POLYPRENYL_SYNTHASE_1"/>
    <property type="match status" value="1"/>
</dbReference>
<evidence type="ECO:0000256" key="7">
    <source>
        <dbReference type="ARBA" id="ARBA00022842"/>
    </source>
</evidence>
<dbReference type="InterPro" id="IPR008949">
    <property type="entry name" value="Isoprenoid_synthase_dom_sf"/>
</dbReference>
<evidence type="ECO:0000313" key="14">
    <source>
        <dbReference type="Proteomes" id="UP000199159"/>
    </source>
</evidence>
<dbReference type="NCBIfam" id="NF045485">
    <property type="entry name" value="FPPsyn"/>
    <property type="match status" value="1"/>
</dbReference>
<keyword evidence="6" id="KW-0479">Metal-binding</keyword>
<evidence type="ECO:0000256" key="9">
    <source>
        <dbReference type="ARBA" id="ARBA00032380"/>
    </source>
</evidence>
<dbReference type="EMBL" id="FNJU01000011">
    <property type="protein sequence ID" value="SDP90467.1"/>
    <property type="molecule type" value="Genomic_DNA"/>
</dbReference>
<dbReference type="Proteomes" id="UP000199159">
    <property type="component" value="Unassembled WGS sequence"/>
</dbReference>
<dbReference type="EC" id="2.5.1.10" evidence="3"/>
<dbReference type="GO" id="GO:0046872">
    <property type="term" value="F:metal ion binding"/>
    <property type="evidence" value="ECO:0007669"/>
    <property type="project" value="UniProtKB-KW"/>
</dbReference>
<sequence length="297" mass="32523">MLVHDITHYLSSQKQKIEQVLPLYIDHLQAPSILKDAMNYSLEAGGKRIRPLLLLSTLKAFNKEEEMGLPVACAIEMIHTYSLIHDDLPSMDNDNLRRGKPTNHIIFGEANAILAGDGLLTYSFQLIADMNEELVPPSTKLKLITELAKAAGAEGMVGGQVADIEGEGQALTLPELEYIHKHKTGKLLAYSIMAGGIMANASAEKLEMLESFALHLGLAFQIRDDILDIEGSEEAIGKPVGSDATNHKNTYPSLLTMSGAKAKLEYHIDQAMTTIKEIGIESEILEYLCQLVGSRQN</sequence>
<evidence type="ECO:0000256" key="6">
    <source>
        <dbReference type="ARBA" id="ARBA00022723"/>
    </source>
</evidence>
<dbReference type="CDD" id="cd00685">
    <property type="entry name" value="Trans_IPPS_HT"/>
    <property type="match status" value="1"/>
</dbReference>
<comment type="similarity">
    <text evidence="2 12">Belongs to the FPP/GGPP synthase family.</text>
</comment>
<dbReference type="RefSeq" id="WP_090857781.1">
    <property type="nucleotide sequence ID" value="NZ_FNJU01000011.1"/>
</dbReference>
<evidence type="ECO:0000256" key="2">
    <source>
        <dbReference type="ARBA" id="ARBA00006706"/>
    </source>
</evidence>
<dbReference type="SFLD" id="SFLDG01017">
    <property type="entry name" value="Polyprenyl_Transferase_Like"/>
    <property type="match status" value="1"/>
</dbReference>
<dbReference type="InterPro" id="IPR053378">
    <property type="entry name" value="Prenyl_diphosphate_synthase"/>
</dbReference>
<evidence type="ECO:0000256" key="3">
    <source>
        <dbReference type="ARBA" id="ARBA00012439"/>
    </source>
</evidence>
<evidence type="ECO:0000256" key="8">
    <source>
        <dbReference type="ARBA" id="ARBA00023229"/>
    </source>
</evidence>
<dbReference type="GO" id="GO:0016114">
    <property type="term" value="P:terpenoid biosynthetic process"/>
    <property type="evidence" value="ECO:0007669"/>
    <property type="project" value="UniProtKB-ARBA"/>
</dbReference>
<dbReference type="InterPro" id="IPR033749">
    <property type="entry name" value="Polyprenyl_synt_CS"/>
</dbReference>
<evidence type="ECO:0000313" key="13">
    <source>
        <dbReference type="EMBL" id="SDP90467.1"/>
    </source>
</evidence>
<name>A0A1H0WIK4_9BACI</name>
<evidence type="ECO:0000256" key="1">
    <source>
        <dbReference type="ARBA" id="ARBA00001946"/>
    </source>
</evidence>
<keyword evidence="7" id="KW-0460">Magnesium</keyword>
<comment type="catalytic activity">
    <reaction evidence="11">
        <text>isopentenyl diphosphate + (2E)-geranyl diphosphate = (2E,6E)-farnesyl diphosphate + diphosphate</text>
        <dbReference type="Rhea" id="RHEA:19361"/>
        <dbReference type="ChEBI" id="CHEBI:33019"/>
        <dbReference type="ChEBI" id="CHEBI:58057"/>
        <dbReference type="ChEBI" id="CHEBI:128769"/>
        <dbReference type="ChEBI" id="CHEBI:175763"/>
        <dbReference type="EC" id="2.5.1.10"/>
    </reaction>
</comment>
<evidence type="ECO:0000256" key="12">
    <source>
        <dbReference type="RuleBase" id="RU004466"/>
    </source>
</evidence>
<evidence type="ECO:0000256" key="5">
    <source>
        <dbReference type="ARBA" id="ARBA00022679"/>
    </source>
</evidence>
<accession>A0A1H0WIK4</accession>
<keyword evidence="14" id="KW-1185">Reference proteome</keyword>
<dbReference type="PROSITE" id="PS00444">
    <property type="entry name" value="POLYPRENYL_SYNTHASE_2"/>
    <property type="match status" value="1"/>
</dbReference>
<gene>
    <name evidence="13" type="ORF">SAMN05216565_111155</name>
</gene>
<evidence type="ECO:0000256" key="10">
    <source>
        <dbReference type="ARBA" id="ARBA00032873"/>
    </source>
</evidence>
<proteinExistence type="inferred from homology"/>
<dbReference type="SUPFAM" id="SSF48576">
    <property type="entry name" value="Terpenoid synthases"/>
    <property type="match status" value="1"/>
</dbReference>
<organism evidence="13 14">
    <name type="scientific">Litchfieldia salsa</name>
    <dbReference type="NCBI Taxonomy" id="930152"/>
    <lineage>
        <taxon>Bacteria</taxon>
        <taxon>Bacillati</taxon>
        <taxon>Bacillota</taxon>
        <taxon>Bacilli</taxon>
        <taxon>Bacillales</taxon>
        <taxon>Bacillaceae</taxon>
        <taxon>Litchfieldia</taxon>
    </lineage>
</organism>
<evidence type="ECO:0000256" key="4">
    <source>
        <dbReference type="ARBA" id="ARBA00015100"/>
    </source>
</evidence>
<dbReference type="FunFam" id="1.10.600.10:FF:000001">
    <property type="entry name" value="Geranylgeranyl diphosphate synthase"/>
    <property type="match status" value="1"/>
</dbReference>
<protein>
    <recommendedName>
        <fullName evidence="4">Farnesyl diphosphate synthase</fullName>
        <ecNumber evidence="3">2.5.1.10</ecNumber>
    </recommendedName>
    <alternativeName>
        <fullName evidence="10">(2E,6E)-farnesyl diphosphate synthase</fullName>
    </alternativeName>
    <alternativeName>
        <fullName evidence="9">Geranyltranstransferase</fullName>
    </alternativeName>
</protein>
<dbReference type="GO" id="GO:0005737">
    <property type="term" value="C:cytoplasm"/>
    <property type="evidence" value="ECO:0007669"/>
    <property type="project" value="UniProtKB-ARBA"/>
</dbReference>
<comment type="cofactor">
    <cofactor evidence="1">
        <name>Mg(2+)</name>
        <dbReference type="ChEBI" id="CHEBI:18420"/>
    </cofactor>
</comment>
<dbReference type="InterPro" id="IPR000092">
    <property type="entry name" value="Polyprenyl_synt"/>
</dbReference>
<dbReference type="PANTHER" id="PTHR43281:SF1">
    <property type="entry name" value="FARNESYL DIPHOSPHATE SYNTHASE"/>
    <property type="match status" value="1"/>
</dbReference>
<dbReference type="AlphaFoldDB" id="A0A1H0WIK4"/>
<dbReference type="SFLD" id="SFLDS00005">
    <property type="entry name" value="Isoprenoid_Synthase_Type_I"/>
    <property type="match status" value="1"/>
</dbReference>
<dbReference type="GO" id="GO:0004337">
    <property type="term" value="F:(2E,6E)-farnesyl diphosphate synthase activity"/>
    <property type="evidence" value="ECO:0007669"/>
    <property type="project" value="UniProtKB-EC"/>
</dbReference>
<dbReference type="OrthoDB" id="9805316at2"/>
<dbReference type="Gene3D" id="1.10.600.10">
    <property type="entry name" value="Farnesyl Diphosphate Synthase"/>
    <property type="match status" value="1"/>
</dbReference>
<dbReference type="STRING" id="930152.SAMN05216565_111155"/>
<dbReference type="Pfam" id="PF00348">
    <property type="entry name" value="polyprenyl_synt"/>
    <property type="match status" value="1"/>
</dbReference>
<keyword evidence="5 12" id="KW-0808">Transferase</keyword>
<evidence type="ECO:0000256" key="11">
    <source>
        <dbReference type="ARBA" id="ARBA00049399"/>
    </source>
</evidence>
<keyword evidence="8" id="KW-0414">Isoprene biosynthesis</keyword>
<reference evidence="14" key="1">
    <citation type="submission" date="2016-10" db="EMBL/GenBank/DDBJ databases">
        <authorList>
            <person name="Varghese N."/>
            <person name="Submissions S."/>
        </authorList>
    </citation>
    <scope>NUCLEOTIDE SEQUENCE [LARGE SCALE GENOMIC DNA]</scope>
    <source>
        <strain evidence="14">IBRC-M10078</strain>
    </source>
</reference>